<dbReference type="KEGG" id="epa:110233026"/>
<keyword evidence="4 5" id="KW-0539">Nucleus</keyword>
<evidence type="ECO:0000313" key="7">
    <source>
        <dbReference type="EnsemblMetazoa" id="XP_020893927.1"/>
    </source>
</evidence>
<evidence type="ECO:0000256" key="2">
    <source>
        <dbReference type="ARBA" id="ARBA00022833"/>
    </source>
</evidence>
<sequence>MSGRKCGKCRLHGKITLLKGHKRNCPFENCSCNKCASHENLLALRVQTRHNAEDKGKLWRMNLQTSLEAKKSAISFPEMTTNSSQSIEDDASFALQLANYGTARHVSENSIPKSQQRKAKSQKQLEKHRELFNSINSYSREIAAESDNLNPVTILIKPPMATQLEDLLCKRIKNDTMNQMIIT</sequence>
<evidence type="ECO:0000259" key="6">
    <source>
        <dbReference type="PROSITE" id="PS50809"/>
    </source>
</evidence>
<dbReference type="GO" id="GO:0046872">
    <property type="term" value="F:metal ion binding"/>
    <property type="evidence" value="ECO:0007669"/>
    <property type="project" value="UniProtKB-KW"/>
</dbReference>
<evidence type="ECO:0000256" key="5">
    <source>
        <dbReference type="PROSITE-ProRule" id="PRU00070"/>
    </source>
</evidence>
<dbReference type="GO" id="GO:0005634">
    <property type="term" value="C:nucleus"/>
    <property type="evidence" value="ECO:0007669"/>
    <property type="project" value="UniProtKB-SubCell"/>
</dbReference>
<name>A0A913WTM6_EXADI</name>
<accession>A0A913WTM6</accession>
<dbReference type="GeneID" id="110233026"/>
<reference evidence="7" key="1">
    <citation type="submission" date="2022-11" db="UniProtKB">
        <authorList>
            <consortium name="EnsemblMetazoa"/>
        </authorList>
    </citation>
    <scope>IDENTIFICATION</scope>
</reference>
<feature type="domain" description="DM" evidence="6">
    <location>
        <begin position="6"/>
        <end position="50"/>
    </location>
</feature>
<comment type="subcellular location">
    <subcellularLocation>
        <location evidence="5">Nucleus</location>
    </subcellularLocation>
</comment>
<evidence type="ECO:0000313" key="8">
    <source>
        <dbReference type="Proteomes" id="UP000887567"/>
    </source>
</evidence>
<dbReference type="EnsemblMetazoa" id="XM_021038268.1">
    <property type="protein sequence ID" value="XP_020893927.1"/>
    <property type="gene ID" value="LOC110233026"/>
</dbReference>
<dbReference type="InterPro" id="IPR036407">
    <property type="entry name" value="DM_DNA-bd_sf"/>
</dbReference>
<dbReference type="AlphaFoldDB" id="A0A913WTM6"/>
<dbReference type="InterPro" id="IPR001275">
    <property type="entry name" value="DM_DNA-bd"/>
</dbReference>
<keyword evidence="3 5" id="KW-0238">DNA-binding</keyword>
<dbReference type="SMART" id="SM00301">
    <property type="entry name" value="DM"/>
    <property type="match status" value="1"/>
</dbReference>
<dbReference type="Gene3D" id="4.10.1040.10">
    <property type="entry name" value="DM DNA-binding domain"/>
    <property type="match status" value="1"/>
</dbReference>
<dbReference type="Pfam" id="PF00751">
    <property type="entry name" value="DM"/>
    <property type="match status" value="1"/>
</dbReference>
<dbReference type="SUPFAM" id="SSF82927">
    <property type="entry name" value="Cysteine-rich DNA binding domain, (DM domain)"/>
    <property type="match status" value="1"/>
</dbReference>
<proteinExistence type="predicted"/>
<dbReference type="OrthoDB" id="5945705at2759"/>
<organism evidence="7 8">
    <name type="scientific">Exaiptasia diaphana</name>
    <name type="common">Tropical sea anemone</name>
    <name type="synonym">Aiptasia pulchella</name>
    <dbReference type="NCBI Taxonomy" id="2652724"/>
    <lineage>
        <taxon>Eukaryota</taxon>
        <taxon>Metazoa</taxon>
        <taxon>Cnidaria</taxon>
        <taxon>Anthozoa</taxon>
        <taxon>Hexacorallia</taxon>
        <taxon>Actiniaria</taxon>
        <taxon>Aiptasiidae</taxon>
        <taxon>Exaiptasia</taxon>
    </lineage>
</organism>
<feature type="DNA-binding region" description="DM" evidence="5">
    <location>
        <begin position="6"/>
        <end position="50"/>
    </location>
</feature>
<dbReference type="GO" id="GO:0006355">
    <property type="term" value="P:regulation of DNA-templated transcription"/>
    <property type="evidence" value="ECO:0007669"/>
    <property type="project" value="InterPro"/>
</dbReference>
<dbReference type="RefSeq" id="XP_020893927.1">
    <property type="nucleotide sequence ID" value="XM_021038268.1"/>
</dbReference>
<evidence type="ECO:0000256" key="3">
    <source>
        <dbReference type="ARBA" id="ARBA00023125"/>
    </source>
</evidence>
<keyword evidence="2 5" id="KW-0862">Zinc</keyword>
<protein>
    <recommendedName>
        <fullName evidence="6">DM domain-containing protein</fullName>
    </recommendedName>
</protein>
<evidence type="ECO:0000256" key="4">
    <source>
        <dbReference type="ARBA" id="ARBA00023242"/>
    </source>
</evidence>
<dbReference type="GO" id="GO:0043565">
    <property type="term" value="F:sequence-specific DNA binding"/>
    <property type="evidence" value="ECO:0007669"/>
    <property type="project" value="InterPro"/>
</dbReference>
<keyword evidence="1 5" id="KW-0479">Metal-binding</keyword>
<dbReference type="PROSITE" id="PS40000">
    <property type="entry name" value="DM_1"/>
    <property type="match status" value="1"/>
</dbReference>
<keyword evidence="8" id="KW-1185">Reference proteome</keyword>
<dbReference type="Proteomes" id="UP000887567">
    <property type="component" value="Unplaced"/>
</dbReference>
<dbReference type="PROSITE" id="PS50809">
    <property type="entry name" value="DM_2"/>
    <property type="match status" value="1"/>
</dbReference>
<evidence type="ECO:0000256" key="1">
    <source>
        <dbReference type="ARBA" id="ARBA00022723"/>
    </source>
</evidence>